<evidence type="ECO:0000313" key="5">
    <source>
        <dbReference type="EMBL" id="OIJ19195.1"/>
    </source>
</evidence>
<keyword evidence="2" id="KW-0472">Membrane</keyword>
<comment type="caution">
    <text evidence="5">The sequence shown here is derived from an EMBL/GenBank/DDBJ whole genome shotgun (WGS) entry which is preliminary data.</text>
</comment>
<evidence type="ECO:0008006" key="7">
    <source>
        <dbReference type="Google" id="ProtNLM"/>
    </source>
</evidence>
<dbReference type="EMBL" id="MLQS01000019">
    <property type="protein sequence ID" value="OIJ19195.1"/>
    <property type="molecule type" value="Genomic_DNA"/>
</dbReference>
<keyword evidence="2" id="KW-1133">Transmembrane helix</keyword>
<proteinExistence type="predicted"/>
<feature type="domain" description="DUF2207" evidence="3">
    <location>
        <begin position="28"/>
        <end position="191"/>
    </location>
</feature>
<feature type="compositionally biased region" description="Gly residues" evidence="1">
    <location>
        <begin position="547"/>
        <end position="564"/>
    </location>
</feature>
<dbReference type="AlphaFoldDB" id="A0A1S2M6B1"/>
<protein>
    <recommendedName>
        <fullName evidence="7">DUF2207 domain-containing protein</fullName>
    </recommendedName>
</protein>
<dbReference type="Proteomes" id="UP000180057">
    <property type="component" value="Unassembled WGS sequence"/>
</dbReference>
<evidence type="ECO:0000256" key="1">
    <source>
        <dbReference type="SAM" id="MobiDB-lite"/>
    </source>
</evidence>
<feature type="transmembrane region" description="Helical" evidence="2">
    <location>
        <begin position="237"/>
        <end position="258"/>
    </location>
</feature>
<dbReference type="InterPro" id="IPR048389">
    <property type="entry name" value="YciQ-like_C"/>
</dbReference>
<dbReference type="RefSeq" id="WP_071390242.1">
    <property type="nucleotide sequence ID" value="NZ_MLQS01000019.1"/>
</dbReference>
<gene>
    <name evidence="5" type="ORF">BKP45_13610</name>
</gene>
<name>A0A1S2M6B1_9BACI</name>
<keyword evidence="2" id="KW-0812">Transmembrane</keyword>
<sequence>MNKNIIAVLLMTILFFIPTEVFAVDYNITNVEIHAYLQPNGDVTVHEQHTYEFSGEFGGIIRELIPKERTEIVELEAFEDNKPLRIETDKTEHRIHRGGKDETISINLTYKIKNGVDIYVDVAEFYWPFFDKRNEATYGNLTVYVIPPEPTTALITFGYDEAYKTESVLEDGRVQFAMGEVPRKRNGDIRVAYTSELFPTSSLTANKLMYDEIVAAKQHLLDTEIAKAARKEQLSSIGIILVPLFALLLLFVLVKAWLDARNDKAVVMGELKHTTPVPKETLSLPTTICFMNYQLLEPETTVAALLDLVRKGHVKKLENDRFRLVNKSGLLHHEENLVRWLFHEVGSGDEFHLDDIEMYLKNKKNHQTYQQLKADWEKEVRAEIKEAGLYKNKVKYRLTVGFISILLIPFIILFAIYGLNALVVTSIVICLGLLLFAICYYPKTMKGLKLTLELRQFKQEFPKLIESTWQLLSDDDKMRAFIIGIGSNEKELIKKNESLINTFKTKEWQSSTVYGFDPSWLIIAAAAKTNFRSAEKNAGIDGSSSGFTGGGSGTGGGGGGSGAF</sequence>
<dbReference type="OrthoDB" id="5507254at2"/>
<dbReference type="STRING" id="472963.BKP45_13610"/>
<evidence type="ECO:0000259" key="3">
    <source>
        <dbReference type="Pfam" id="PF09972"/>
    </source>
</evidence>
<feature type="transmembrane region" description="Helical" evidence="2">
    <location>
        <begin position="398"/>
        <end position="417"/>
    </location>
</feature>
<accession>A0A1S2M6B1</accession>
<evidence type="ECO:0000256" key="2">
    <source>
        <dbReference type="SAM" id="Phobius"/>
    </source>
</evidence>
<dbReference type="InterPro" id="IPR018702">
    <property type="entry name" value="DUF2207"/>
</dbReference>
<evidence type="ECO:0000259" key="4">
    <source>
        <dbReference type="Pfam" id="PF20990"/>
    </source>
</evidence>
<feature type="region of interest" description="Disordered" evidence="1">
    <location>
        <begin position="542"/>
        <end position="564"/>
    </location>
</feature>
<organism evidence="5 6">
    <name type="scientific">Anaerobacillus alkalidiazotrophicus</name>
    <dbReference type="NCBI Taxonomy" id="472963"/>
    <lineage>
        <taxon>Bacteria</taxon>
        <taxon>Bacillati</taxon>
        <taxon>Bacillota</taxon>
        <taxon>Bacilli</taxon>
        <taxon>Bacillales</taxon>
        <taxon>Bacillaceae</taxon>
        <taxon>Anaerobacillus</taxon>
    </lineage>
</organism>
<evidence type="ECO:0000313" key="6">
    <source>
        <dbReference type="Proteomes" id="UP000180057"/>
    </source>
</evidence>
<feature type="transmembrane region" description="Helical" evidence="2">
    <location>
        <begin position="423"/>
        <end position="441"/>
    </location>
</feature>
<feature type="domain" description="Predicted membrane protein YciQ-like C-terminal" evidence="4">
    <location>
        <begin position="298"/>
        <end position="458"/>
    </location>
</feature>
<dbReference type="Pfam" id="PF20990">
    <property type="entry name" value="DUF2207_C"/>
    <property type="match status" value="1"/>
</dbReference>
<keyword evidence="6" id="KW-1185">Reference proteome</keyword>
<reference evidence="5 6" key="1">
    <citation type="submission" date="2016-10" db="EMBL/GenBank/DDBJ databases">
        <title>Draft genome sequences of four alkaliphilic bacteria belonging to the Anaerobacillus genus.</title>
        <authorList>
            <person name="Bassil N.M."/>
            <person name="Lloyd J.R."/>
        </authorList>
    </citation>
    <scope>NUCLEOTIDE SEQUENCE [LARGE SCALE GENOMIC DNA]</scope>
    <source>
        <strain evidence="5 6">DSM 22531</strain>
    </source>
</reference>
<dbReference type="Pfam" id="PF09972">
    <property type="entry name" value="DUF2207"/>
    <property type="match status" value="1"/>
</dbReference>